<evidence type="ECO:0000313" key="1">
    <source>
        <dbReference type="EMBL" id="AMD87067.1"/>
    </source>
</evidence>
<evidence type="ECO:0008006" key="3">
    <source>
        <dbReference type="Google" id="ProtNLM"/>
    </source>
</evidence>
<dbReference type="AlphaFoldDB" id="A0A0X8JDX8"/>
<organism evidence="1 2">
    <name type="scientific">Actinomyces radicidentis</name>
    <dbReference type="NCBI Taxonomy" id="111015"/>
    <lineage>
        <taxon>Bacteria</taxon>
        <taxon>Bacillati</taxon>
        <taxon>Actinomycetota</taxon>
        <taxon>Actinomycetes</taxon>
        <taxon>Actinomycetales</taxon>
        <taxon>Actinomycetaceae</taxon>
        <taxon>Actinomyces</taxon>
    </lineage>
</organism>
<sequence length="196" mass="21609">MGAVSMSVIAYGDESVRRTGLREGVYLLGAYVLGDEDAGLIEALGRFARFQGKLHWKDHVDVVKRQVCSEISRHAGAGLIVAATPLPSRGGEERARQQALVTLALALEEGHGVRELVLERRERTQDANDVRTIDLARRSGVLPEDFTIRHEFGASEERLWIPDQIVGACGDHIIGWSTGWADLASVVEILYVDPRR</sequence>
<keyword evidence="2" id="KW-1185">Reference proteome</keyword>
<accession>A0A0X8JDX8</accession>
<evidence type="ECO:0000313" key="2">
    <source>
        <dbReference type="Proteomes" id="UP000065220"/>
    </source>
</evidence>
<gene>
    <name evidence="1" type="ORF">AXF14_05000</name>
</gene>
<dbReference type="STRING" id="111015.AXF14_05000"/>
<reference evidence="2" key="1">
    <citation type="submission" date="2016-02" db="EMBL/GenBank/DDBJ databases">
        <authorList>
            <person name="Holder M.E."/>
            <person name="Ajami N.J."/>
            <person name="Petrosino J.F."/>
        </authorList>
    </citation>
    <scope>NUCLEOTIDE SEQUENCE [LARGE SCALE GENOMIC DNA]</scope>
    <source>
        <strain evidence="2">CCUG 36733</strain>
    </source>
</reference>
<proteinExistence type="predicted"/>
<protein>
    <recommendedName>
        <fullName evidence="3">DUF3800 domain-containing protein</fullName>
    </recommendedName>
</protein>
<name>A0A0X8JDX8_ACTRD</name>
<dbReference type="KEGG" id="ard:AXF14_05000"/>
<dbReference type="Proteomes" id="UP000065220">
    <property type="component" value="Chromosome"/>
</dbReference>
<dbReference type="EMBL" id="CP014228">
    <property type="protein sequence ID" value="AMD87067.1"/>
    <property type="molecule type" value="Genomic_DNA"/>
</dbReference>